<evidence type="ECO:0000256" key="2">
    <source>
        <dbReference type="SAM" id="Phobius"/>
    </source>
</evidence>
<feature type="compositionally biased region" description="Polar residues" evidence="1">
    <location>
        <begin position="44"/>
        <end position="63"/>
    </location>
</feature>
<protein>
    <submittedName>
        <fullName evidence="3">Uncharacterized protein</fullName>
    </submittedName>
</protein>
<organism evidence="3 4">
    <name type="scientific">Parabacteroides merdae</name>
    <dbReference type="NCBI Taxonomy" id="46503"/>
    <lineage>
        <taxon>Bacteria</taxon>
        <taxon>Pseudomonadati</taxon>
        <taxon>Bacteroidota</taxon>
        <taxon>Bacteroidia</taxon>
        <taxon>Bacteroidales</taxon>
        <taxon>Tannerellaceae</taxon>
        <taxon>Parabacteroides</taxon>
    </lineage>
</organism>
<name>A0A414BQD4_9BACT</name>
<keyword evidence="2" id="KW-0472">Membrane</keyword>
<evidence type="ECO:0000256" key="1">
    <source>
        <dbReference type="SAM" id="MobiDB-lite"/>
    </source>
</evidence>
<keyword evidence="2" id="KW-1133">Transmembrane helix</keyword>
<evidence type="ECO:0000313" key="4">
    <source>
        <dbReference type="Proteomes" id="UP000286260"/>
    </source>
</evidence>
<keyword evidence="2" id="KW-0812">Transmembrane</keyword>
<dbReference type="AlphaFoldDB" id="A0A414BQD4"/>
<proteinExistence type="predicted"/>
<accession>A0A414BQD4</accession>
<sequence length="63" mass="6784">MEWVFDGIGTEIISLLAGFLGGGFIGYKIGIKNKIFQRQKGGNHASQTQIGSIVNNGNSESRK</sequence>
<gene>
    <name evidence="3" type="ORF">DW828_19840</name>
</gene>
<dbReference type="RefSeq" id="WP_122205148.1">
    <property type="nucleotide sequence ID" value="NZ_QSII01000051.1"/>
</dbReference>
<feature type="transmembrane region" description="Helical" evidence="2">
    <location>
        <begin position="12"/>
        <end position="30"/>
    </location>
</feature>
<reference evidence="3 4" key="1">
    <citation type="submission" date="2018-08" db="EMBL/GenBank/DDBJ databases">
        <title>A genome reference for cultivated species of the human gut microbiota.</title>
        <authorList>
            <person name="Zou Y."/>
            <person name="Xue W."/>
            <person name="Luo G."/>
        </authorList>
    </citation>
    <scope>NUCLEOTIDE SEQUENCE [LARGE SCALE GENOMIC DNA]</scope>
    <source>
        <strain evidence="3 4">AM34-17</strain>
    </source>
</reference>
<evidence type="ECO:0000313" key="3">
    <source>
        <dbReference type="EMBL" id="RHC78104.1"/>
    </source>
</evidence>
<dbReference type="Proteomes" id="UP000286260">
    <property type="component" value="Unassembled WGS sequence"/>
</dbReference>
<comment type="caution">
    <text evidence="3">The sequence shown here is derived from an EMBL/GenBank/DDBJ whole genome shotgun (WGS) entry which is preliminary data.</text>
</comment>
<feature type="region of interest" description="Disordered" evidence="1">
    <location>
        <begin position="41"/>
        <end position="63"/>
    </location>
</feature>
<dbReference type="EMBL" id="QSII01000051">
    <property type="protein sequence ID" value="RHC78104.1"/>
    <property type="molecule type" value="Genomic_DNA"/>
</dbReference>